<dbReference type="InterPro" id="IPR013078">
    <property type="entry name" value="His_Pase_superF_clade-1"/>
</dbReference>
<dbReference type="InterPro" id="IPR001345">
    <property type="entry name" value="PG/BPGM_mutase_AS"/>
</dbReference>
<dbReference type="Gene3D" id="3.40.50.1240">
    <property type="entry name" value="Phosphoglycerate mutase-like"/>
    <property type="match status" value="1"/>
</dbReference>
<protein>
    <submittedName>
        <fullName evidence="1">Putative phosphatase</fullName>
    </submittedName>
</protein>
<gene>
    <name evidence="1" type="ORF">LSUB1_G001877</name>
</gene>
<dbReference type="EMBL" id="QGMJ01000027">
    <property type="protein sequence ID" value="TVY44852.1"/>
    <property type="molecule type" value="Genomic_DNA"/>
</dbReference>
<dbReference type="AlphaFoldDB" id="A0A8H8UH21"/>
<comment type="caution">
    <text evidence="1">The sequence shown here is derived from an EMBL/GenBank/DDBJ whole genome shotgun (WGS) entry which is preliminary data.</text>
</comment>
<dbReference type="CDD" id="cd07067">
    <property type="entry name" value="HP_PGM_like"/>
    <property type="match status" value="1"/>
</dbReference>
<evidence type="ECO:0000313" key="2">
    <source>
        <dbReference type="Proteomes" id="UP000462212"/>
    </source>
</evidence>
<name>A0A8H8UH21_9HELO</name>
<dbReference type="PANTHER" id="PTHR48100">
    <property type="entry name" value="BROAD-SPECIFICITY PHOSPHATASE YOR283W-RELATED"/>
    <property type="match status" value="1"/>
</dbReference>
<dbReference type="SMART" id="SM00855">
    <property type="entry name" value="PGAM"/>
    <property type="match status" value="1"/>
</dbReference>
<dbReference type="GO" id="GO:0016791">
    <property type="term" value="F:phosphatase activity"/>
    <property type="evidence" value="ECO:0007669"/>
    <property type="project" value="TreeGrafter"/>
</dbReference>
<dbReference type="Pfam" id="PF00300">
    <property type="entry name" value="His_Phos_1"/>
    <property type="match status" value="1"/>
</dbReference>
<dbReference type="PROSITE" id="PS00175">
    <property type="entry name" value="PG_MUTASE"/>
    <property type="match status" value="1"/>
</dbReference>
<organism evidence="1 2">
    <name type="scientific">Lachnellula subtilissima</name>
    <dbReference type="NCBI Taxonomy" id="602034"/>
    <lineage>
        <taxon>Eukaryota</taxon>
        <taxon>Fungi</taxon>
        <taxon>Dikarya</taxon>
        <taxon>Ascomycota</taxon>
        <taxon>Pezizomycotina</taxon>
        <taxon>Leotiomycetes</taxon>
        <taxon>Helotiales</taxon>
        <taxon>Lachnaceae</taxon>
        <taxon>Lachnellula</taxon>
    </lineage>
</organism>
<dbReference type="OrthoDB" id="496981at2759"/>
<dbReference type="GO" id="GO:0005737">
    <property type="term" value="C:cytoplasm"/>
    <property type="evidence" value="ECO:0007669"/>
    <property type="project" value="TreeGrafter"/>
</dbReference>
<keyword evidence="2" id="KW-1185">Reference proteome</keyword>
<accession>A0A8H8UH21</accession>
<proteinExistence type="predicted"/>
<dbReference type="PANTHER" id="PTHR48100:SF54">
    <property type="entry name" value="PHOSPHATASE SPAC5H10.03-RELATED"/>
    <property type="match status" value="1"/>
</dbReference>
<dbReference type="InterPro" id="IPR029033">
    <property type="entry name" value="His_PPase_superfam"/>
</dbReference>
<dbReference type="InterPro" id="IPR050275">
    <property type="entry name" value="PGM_Phosphatase"/>
</dbReference>
<sequence length="256" mass="29091">MSTIHILRHGQSLHNIERDYPYRDPPLTEVGRQQARNLRLLTEPDLILISPMTRTIQTALLAFGPLIDRVKVQICPDLREAHDAICNTGVGRAELTAKFPQFDFSACRETWDYLPHSVEHATLRAQDLRQHLSVLSNFYKNILIIAHRGFIAYLVEGSRYDFCGLSFHMPINLIRNITKACPCTEFRSYKFATKDAILSKRYGIHIDTGLEQDFGPTLLLQNASTDLVDSGDHPSTKNQQTDDLAHRFTDECALAN</sequence>
<evidence type="ECO:0000313" key="1">
    <source>
        <dbReference type="EMBL" id="TVY44852.1"/>
    </source>
</evidence>
<dbReference type="Proteomes" id="UP000462212">
    <property type="component" value="Unassembled WGS sequence"/>
</dbReference>
<dbReference type="SUPFAM" id="SSF53254">
    <property type="entry name" value="Phosphoglycerate mutase-like"/>
    <property type="match status" value="1"/>
</dbReference>
<reference evidence="1 2" key="1">
    <citation type="submission" date="2018-05" db="EMBL/GenBank/DDBJ databases">
        <title>Genome sequencing and assembly of the regulated plant pathogen Lachnellula willkommii and related sister species for the development of diagnostic species identification markers.</title>
        <authorList>
            <person name="Giroux E."/>
            <person name="Bilodeau G."/>
        </authorList>
    </citation>
    <scope>NUCLEOTIDE SEQUENCE [LARGE SCALE GENOMIC DNA]</scope>
    <source>
        <strain evidence="1 2">CBS 197.66</strain>
    </source>
</reference>